<organism evidence="12 13">
    <name type="scientific">Candidatus Olsenella pullistercoris</name>
    <dbReference type="NCBI Taxonomy" id="2838712"/>
    <lineage>
        <taxon>Bacteria</taxon>
        <taxon>Bacillati</taxon>
        <taxon>Actinomycetota</taxon>
        <taxon>Coriobacteriia</taxon>
        <taxon>Coriobacteriales</taxon>
        <taxon>Atopobiaceae</taxon>
        <taxon>Olsenella</taxon>
    </lineage>
</organism>
<reference evidence="12" key="2">
    <citation type="submission" date="2021-04" db="EMBL/GenBank/DDBJ databases">
        <authorList>
            <person name="Gilroy R."/>
        </authorList>
    </citation>
    <scope>NUCLEOTIDE SEQUENCE</scope>
    <source>
        <strain evidence="12">ChiHjej12B11-14209</strain>
    </source>
</reference>
<keyword evidence="8 10" id="KW-0030">Aminoacyl-tRNA synthetase</keyword>
<evidence type="ECO:0000256" key="9">
    <source>
        <dbReference type="ARBA" id="ARBA00047937"/>
    </source>
</evidence>
<keyword evidence="4 10" id="KW-0436">Ligase</keyword>
<evidence type="ECO:0000256" key="4">
    <source>
        <dbReference type="ARBA" id="ARBA00022598"/>
    </source>
</evidence>
<keyword evidence="6 10" id="KW-0067">ATP-binding</keyword>
<evidence type="ECO:0000313" key="13">
    <source>
        <dbReference type="Proteomes" id="UP000824062"/>
    </source>
</evidence>
<dbReference type="EC" id="6.1.1.14" evidence="10"/>
<comment type="caution">
    <text evidence="12">The sequence shown here is derived from an EMBL/GenBank/DDBJ whole genome shotgun (WGS) entry which is preliminary data.</text>
</comment>
<dbReference type="PRINTS" id="PR01045">
    <property type="entry name" value="TRNASYNTHGB"/>
</dbReference>
<dbReference type="SUPFAM" id="SSF109604">
    <property type="entry name" value="HD-domain/PDEase-like"/>
    <property type="match status" value="1"/>
</dbReference>
<dbReference type="NCBIfam" id="TIGR00211">
    <property type="entry name" value="glyS"/>
    <property type="match status" value="1"/>
</dbReference>
<dbReference type="GO" id="GO:0005524">
    <property type="term" value="F:ATP binding"/>
    <property type="evidence" value="ECO:0007669"/>
    <property type="project" value="UniProtKB-UniRule"/>
</dbReference>
<evidence type="ECO:0000259" key="11">
    <source>
        <dbReference type="Pfam" id="PF05746"/>
    </source>
</evidence>
<dbReference type="InterPro" id="IPR008909">
    <property type="entry name" value="DALR_anticod-bd"/>
</dbReference>
<gene>
    <name evidence="10 12" type="primary">glyS</name>
    <name evidence="12" type="ORF">IAA19_01180</name>
</gene>
<evidence type="ECO:0000256" key="5">
    <source>
        <dbReference type="ARBA" id="ARBA00022741"/>
    </source>
</evidence>
<dbReference type="AlphaFoldDB" id="A0A9D2EXV1"/>
<comment type="subunit">
    <text evidence="10">Tetramer of two alpha and two beta subunits.</text>
</comment>
<evidence type="ECO:0000256" key="8">
    <source>
        <dbReference type="ARBA" id="ARBA00023146"/>
    </source>
</evidence>
<dbReference type="GO" id="GO:0006426">
    <property type="term" value="P:glycyl-tRNA aminoacylation"/>
    <property type="evidence" value="ECO:0007669"/>
    <property type="project" value="UniProtKB-UniRule"/>
</dbReference>
<comment type="similarity">
    <text evidence="2 10">Belongs to the class-II aminoacyl-tRNA synthetase family.</text>
</comment>
<evidence type="ECO:0000256" key="1">
    <source>
        <dbReference type="ARBA" id="ARBA00004496"/>
    </source>
</evidence>
<dbReference type="GO" id="GO:0005829">
    <property type="term" value="C:cytosol"/>
    <property type="evidence" value="ECO:0007669"/>
    <property type="project" value="TreeGrafter"/>
</dbReference>
<dbReference type="InterPro" id="IPR015944">
    <property type="entry name" value="Gly-tRNA-synth_bsu"/>
</dbReference>
<proteinExistence type="inferred from homology"/>
<dbReference type="EMBL" id="DXBM01000013">
    <property type="protein sequence ID" value="HIZ45627.1"/>
    <property type="molecule type" value="Genomic_DNA"/>
</dbReference>
<comment type="subcellular location">
    <subcellularLocation>
        <location evidence="1 10">Cytoplasm</location>
    </subcellularLocation>
</comment>
<evidence type="ECO:0000256" key="10">
    <source>
        <dbReference type="HAMAP-Rule" id="MF_00255"/>
    </source>
</evidence>
<dbReference type="Proteomes" id="UP000824062">
    <property type="component" value="Unassembled WGS sequence"/>
</dbReference>
<evidence type="ECO:0000256" key="3">
    <source>
        <dbReference type="ARBA" id="ARBA00022490"/>
    </source>
</evidence>
<reference evidence="12" key="1">
    <citation type="journal article" date="2021" name="PeerJ">
        <title>Extensive microbial diversity within the chicken gut microbiome revealed by metagenomics and culture.</title>
        <authorList>
            <person name="Gilroy R."/>
            <person name="Ravi A."/>
            <person name="Getino M."/>
            <person name="Pursley I."/>
            <person name="Horton D.L."/>
            <person name="Alikhan N.F."/>
            <person name="Baker D."/>
            <person name="Gharbi K."/>
            <person name="Hall N."/>
            <person name="Watson M."/>
            <person name="Adriaenssens E.M."/>
            <person name="Foster-Nyarko E."/>
            <person name="Jarju S."/>
            <person name="Secka A."/>
            <person name="Antonio M."/>
            <person name="Oren A."/>
            <person name="Chaudhuri R.R."/>
            <person name="La Ragione R."/>
            <person name="Hildebrand F."/>
            <person name="Pallen M.J."/>
        </authorList>
    </citation>
    <scope>NUCLEOTIDE SEQUENCE</scope>
    <source>
        <strain evidence="12">ChiHjej12B11-14209</strain>
    </source>
</reference>
<evidence type="ECO:0000256" key="7">
    <source>
        <dbReference type="ARBA" id="ARBA00022917"/>
    </source>
</evidence>
<keyword evidence="3 10" id="KW-0963">Cytoplasm</keyword>
<dbReference type="Pfam" id="PF05746">
    <property type="entry name" value="DALR_1"/>
    <property type="match status" value="1"/>
</dbReference>
<comment type="catalytic activity">
    <reaction evidence="9 10">
        <text>tRNA(Gly) + glycine + ATP = glycyl-tRNA(Gly) + AMP + diphosphate</text>
        <dbReference type="Rhea" id="RHEA:16013"/>
        <dbReference type="Rhea" id="RHEA-COMP:9664"/>
        <dbReference type="Rhea" id="RHEA-COMP:9683"/>
        <dbReference type="ChEBI" id="CHEBI:30616"/>
        <dbReference type="ChEBI" id="CHEBI:33019"/>
        <dbReference type="ChEBI" id="CHEBI:57305"/>
        <dbReference type="ChEBI" id="CHEBI:78442"/>
        <dbReference type="ChEBI" id="CHEBI:78522"/>
        <dbReference type="ChEBI" id="CHEBI:456215"/>
        <dbReference type="EC" id="6.1.1.14"/>
    </reaction>
</comment>
<dbReference type="GO" id="GO:0004814">
    <property type="term" value="F:arginine-tRNA ligase activity"/>
    <property type="evidence" value="ECO:0007669"/>
    <property type="project" value="InterPro"/>
</dbReference>
<name>A0A9D2EXV1_9ACTN</name>
<keyword evidence="7 10" id="KW-0648">Protein biosynthesis</keyword>
<dbReference type="HAMAP" id="MF_00255">
    <property type="entry name" value="Gly_tRNA_synth_beta"/>
    <property type="match status" value="1"/>
</dbReference>
<keyword evidence="5 10" id="KW-0547">Nucleotide-binding</keyword>
<evidence type="ECO:0000256" key="2">
    <source>
        <dbReference type="ARBA" id="ARBA00008226"/>
    </source>
</evidence>
<accession>A0A9D2EXV1</accession>
<dbReference type="PANTHER" id="PTHR30075">
    <property type="entry name" value="GLYCYL-TRNA SYNTHETASE"/>
    <property type="match status" value="1"/>
</dbReference>
<dbReference type="PROSITE" id="PS50861">
    <property type="entry name" value="AA_TRNA_LIGASE_II_GLYAB"/>
    <property type="match status" value="1"/>
</dbReference>
<evidence type="ECO:0000313" key="12">
    <source>
        <dbReference type="EMBL" id="HIZ45627.1"/>
    </source>
</evidence>
<protein>
    <recommendedName>
        <fullName evidence="10">Glycine--tRNA ligase beta subunit</fullName>
        <ecNumber evidence="10">6.1.1.14</ecNumber>
    </recommendedName>
    <alternativeName>
        <fullName evidence="10">Glycyl-tRNA synthetase beta subunit</fullName>
        <shortName evidence="10">GlyRS</shortName>
    </alternativeName>
</protein>
<dbReference type="GO" id="GO:0006420">
    <property type="term" value="P:arginyl-tRNA aminoacylation"/>
    <property type="evidence" value="ECO:0007669"/>
    <property type="project" value="InterPro"/>
</dbReference>
<dbReference type="Pfam" id="PF02092">
    <property type="entry name" value="tRNA_synt_2f"/>
    <property type="match status" value="1"/>
</dbReference>
<dbReference type="InterPro" id="IPR006194">
    <property type="entry name" value="Gly-tRNA-synth_heterodimer"/>
</dbReference>
<feature type="domain" description="DALR anticodon binding" evidence="11">
    <location>
        <begin position="611"/>
        <end position="684"/>
    </location>
</feature>
<sequence>MADTRDFLLEIGTEEMPSAPLMNAAGQLGKLVASGLDEAGLAHGDVRVISTPRRLAALVASVATATDEVHEVRRGPAAAIAFDDAGQPTKAAAGFARKCGIDAAELVRRVDTDGREYVFAERSIASAPAMPILSALSERVIAQLQWPNYRSQRWGSTHETFVRPIRWICALLGSEVVPVSYADVTSSNVTRGHRVLAPGEHVVAEPALYESVLESAFVLSAERRAEAIRAGIAQVEAERGGAHVDTPKRIFDEVVNLCEWPTVLVGTFDEEFLAVPHEIICESMLSNQRYFPVYDASGALTREFVVVSNADPRVSATVVAGNEKVVRARLDDAKFFYDEDLKRPMEEFVDRLATVTFQERLGTMLQKVERMEGLAAAVAKQAGETDDGVAAAARAAHLAKADLVSQAVVEFTNQQGVMGGYYAAAAGESEEVCAAIREHYRPRFAGDELPSGMCGRCVAIADKLDTVCGIFAIDEPPTGSSDPYAVRRSAIGIIAMLRTLPSSDLRQLIGLSLDAYKAQGLEFDLEEVTASVERFFQGRLVAIAKDEGLRPDTIEAVSAVGVIDPVEFMARSHALEDARSQSPELFDDLATAYARASHLGDPSLGTEVDTSLLGDAEKALLEACELGSSRVSAALSAGDFADALAALAELKAPIDRFFDDVLVMDEDTAVRGNRLRLLNRFVEVFVGVADIGALSRKK</sequence>
<dbReference type="PANTHER" id="PTHR30075:SF2">
    <property type="entry name" value="GLYCINE--TRNA LIGASE, CHLOROPLASTIC_MITOCHONDRIAL 2"/>
    <property type="match status" value="1"/>
</dbReference>
<evidence type="ECO:0000256" key="6">
    <source>
        <dbReference type="ARBA" id="ARBA00022840"/>
    </source>
</evidence>
<dbReference type="GO" id="GO:0004820">
    <property type="term" value="F:glycine-tRNA ligase activity"/>
    <property type="evidence" value="ECO:0007669"/>
    <property type="project" value="UniProtKB-UniRule"/>
</dbReference>